<protein>
    <submittedName>
        <fullName evidence="1">Uncharacterized protein</fullName>
    </submittedName>
</protein>
<evidence type="ECO:0000313" key="2">
    <source>
        <dbReference type="Proteomes" id="UP000177371"/>
    </source>
</evidence>
<comment type="caution">
    <text evidence="1">The sequence shown here is derived from an EMBL/GenBank/DDBJ whole genome shotgun (WGS) entry which is preliminary data.</text>
</comment>
<dbReference type="STRING" id="1802610.A2W32_01680"/>
<dbReference type="Proteomes" id="UP000177371">
    <property type="component" value="Unassembled WGS sequence"/>
</dbReference>
<accession>A0A1F4USY0</accession>
<gene>
    <name evidence="1" type="ORF">A2W32_01680</name>
</gene>
<name>A0A1F4USY0_UNCKA</name>
<reference evidence="1 2" key="1">
    <citation type="journal article" date="2016" name="Nat. Commun.">
        <title>Thousands of microbial genomes shed light on interconnected biogeochemical processes in an aquifer system.</title>
        <authorList>
            <person name="Anantharaman K."/>
            <person name="Brown C.T."/>
            <person name="Hug L.A."/>
            <person name="Sharon I."/>
            <person name="Castelle C.J."/>
            <person name="Probst A.J."/>
            <person name="Thomas B.C."/>
            <person name="Singh A."/>
            <person name="Wilkins M.J."/>
            <person name="Karaoz U."/>
            <person name="Brodie E.L."/>
            <person name="Williams K.H."/>
            <person name="Hubbard S.S."/>
            <person name="Banfield J.F."/>
        </authorList>
    </citation>
    <scope>NUCLEOTIDE SEQUENCE [LARGE SCALE GENOMIC DNA]</scope>
</reference>
<sequence>MLDKKEPSLPNNYHKVLPEDFKDVKYRFVDNSYWFGANRGYSYKIEQKGNKLILTRSGLSITGNMGIGMIAQGFTKEKKDREVFEVELVGS</sequence>
<proteinExistence type="predicted"/>
<evidence type="ECO:0000313" key="1">
    <source>
        <dbReference type="EMBL" id="OGC48049.1"/>
    </source>
</evidence>
<dbReference type="EMBL" id="MEUT01000079">
    <property type="protein sequence ID" value="OGC48049.1"/>
    <property type="molecule type" value="Genomic_DNA"/>
</dbReference>
<organism evidence="1 2">
    <name type="scientific">candidate division WWE3 bacterium RBG_16_37_10</name>
    <dbReference type="NCBI Taxonomy" id="1802610"/>
    <lineage>
        <taxon>Bacteria</taxon>
        <taxon>Katanobacteria</taxon>
    </lineage>
</organism>
<dbReference type="AlphaFoldDB" id="A0A1F4USY0"/>